<comment type="similarity">
    <text evidence="2">Belongs to the histidine acid phosphatase family.</text>
</comment>
<protein>
    <recommendedName>
        <fullName evidence="3">acid phosphatase</fullName>
        <ecNumber evidence="3">3.1.3.2</ecNumber>
    </recommendedName>
</protein>
<evidence type="ECO:0000256" key="4">
    <source>
        <dbReference type="ARBA" id="ARBA00022729"/>
    </source>
</evidence>
<keyword evidence="7" id="KW-0325">Glycoprotein</keyword>
<dbReference type="AlphaFoldDB" id="A0AAV2Q2S0"/>
<keyword evidence="5" id="KW-0378">Hydrolase</keyword>
<evidence type="ECO:0000256" key="2">
    <source>
        <dbReference type="ARBA" id="ARBA00005375"/>
    </source>
</evidence>
<evidence type="ECO:0000256" key="1">
    <source>
        <dbReference type="ARBA" id="ARBA00000032"/>
    </source>
</evidence>
<dbReference type="EC" id="3.1.3.2" evidence="3"/>
<comment type="catalytic activity">
    <reaction evidence="1">
        <text>a phosphate monoester + H2O = an alcohol + phosphate</text>
        <dbReference type="Rhea" id="RHEA:15017"/>
        <dbReference type="ChEBI" id="CHEBI:15377"/>
        <dbReference type="ChEBI" id="CHEBI:30879"/>
        <dbReference type="ChEBI" id="CHEBI:43474"/>
        <dbReference type="ChEBI" id="CHEBI:67140"/>
        <dbReference type="EC" id="3.1.3.2"/>
    </reaction>
</comment>
<keyword evidence="4 8" id="KW-0732">Signal</keyword>
<dbReference type="CDD" id="cd07061">
    <property type="entry name" value="HP_HAP_like"/>
    <property type="match status" value="1"/>
</dbReference>
<dbReference type="GO" id="GO:0003993">
    <property type="term" value="F:acid phosphatase activity"/>
    <property type="evidence" value="ECO:0007669"/>
    <property type="project" value="UniProtKB-EC"/>
</dbReference>
<gene>
    <name evidence="9" type="ORF">MNOR_LOCUS6550</name>
</gene>
<dbReference type="PROSITE" id="PS00616">
    <property type="entry name" value="HIS_ACID_PHOSPHAT_1"/>
    <property type="match status" value="1"/>
</dbReference>
<dbReference type="InterPro" id="IPR029033">
    <property type="entry name" value="His_PPase_superfam"/>
</dbReference>
<dbReference type="InterPro" id="IPR033379">
    <property type="entry name" value="Acid_Pase_AS"/>
</dbReference>
<reference evidence="9 10" key="1">
    <citation type="submission" date="2024-05" db="EMBL/GenBank/DDBJ databases">
        <authorList>
            <person name="Wallberg A."/>
        </authorList>
    </citation>
    <scope>NUCLEOTIDE SEQUENCE [LARGE SCALE GENOMIC DNA]</scope>
</reference>
<evidence type="ECO:0000256" key="6">
    <source>
        <dbReference type="ARBA" id="ARBA00023157"/>
    </source>
</evidence>
<dbReference type="Gene3D" id="3.40.50.1240">
    <property type="entry name" value="Phosphoglycerate mutase-like"/>
    <property type="match status" value="1"/>
</dbReference>
<feature type="non-terminal residue" evidence="9">
    <location>
        <position position="213"/>
    </location>
</feature>
<dbReference type="EMBL" id="CAXKWB010002727">
    <property type="protein sequence ID" value="CAL4067496.1"/>
    <property type="molecule type" value="Genomic_DNA"/>
</dbReference>
<evidence type="ECO:0000313" key="9">
    <source>
        <dbReference type="EMBL" id="CAL4067496.1"/>
    </source>
</evidence>
<keyword evidence="10" id="KW-1185">Reference proteome</keyword>
<evidence type="ECO:0000256" key="7">
    <source>
        <dbReference type="ARBA" id="ARBA00023180"/>
    </source>
</evidence>
<sequence>MGAHYNVICVFLFFGLILMNFISEVTCEDKESTLELVHVLYRHGDRAPIELFPTDPNQEHNWPEGLGQLTKRGKKMQYKLGQWLRERYDSVISDHYIPEEVYARSTDVDRTLMSVQCNLAGFYLPNDEWKFKKDLPWVPTPIHTAPIEYDMLLNVEKTCPRVDIEIEKQNELPEVKNLTEESKDLFEFLTEKSGKNISDILHVDYLYDTLYIE</sequence>
<name>A0AAV2Q2S0_MEGNR</name>
<evidence type="ECO:0000256" key="5">
    <source>
        <dbReference type="ARBA" id="ARBA00022801"/>
    </source>
</evidence>
<evidence type="ECO:0000313" key="10">
    <source>
        <dbReference type="Proteomes" id="UP001497623"/>
    </source>
</evidence>
<feature type="chain" id="PRO_5043461095" description="acid phosphatase" evidence="8">
    <location>
        <begin position="28"/>
        <end position="213"/>
    </location>
</feature>
<proteinExistence type="inferred from homology"/>
<dbReference type="Pfam" id="PF00328">
    <property type="entry name" value="His_Phos_2"/>
    <property type="match status" value="1"/>
</dbReference>
<dbReference type="InterPro" id="IPR000560">
    <property type="entry name" value="His_Pase_clade-2"/>
</dbReference>
<evidence type="ECO:0000256" key="3">
    <source>
        <dbReference type="ARBA" id="ARBA00012646"/>
    </source>
</evidence>
<comment type="caution">
    <text evidence="9">The sequence shown here is derived from an EMBL/GenBank/DDBJ whole genome shotgun (WGS) entry which is preliminary data.</text>
</comment>
<dbReference type="PANTHER" id="PTHR11567:SF211">
    <property type="entry name" value="PROSTATIC ACID PHOSPHATASE"/>
    <property type="match status" value="1"/>
</dbReference>
<accession>A0AAV2Q2S0</accession>
<keyword evidence="6" id="KW-1015">Disulfide bond</keyword>
<feature type="signal peptide" evidence="8">
    <location>
        <begin position="1"/>
        <end position="27"/>
    </location>
</feature>
<dbReference type="PANTHER" id="PTHR11567">
    <property type="entry name" value="ACID PHOSPHATASE-RELATED"/>
    <property type="match status" value="1"/>
</dbReference>
<organism evidence="9 10">
    <name type="scientific">Meganyctiphanes norvegica</name>
    <name type="common">Northern krill</name>
    <name type="synonym">Thysanopoda norvegica</name>
    <dbReference type="NCBI Taxonomy" id="48144"/>
    <lineage>
        <taxon>Eukaryota</taxon>
        <taxon>Metazoa</taxon>
        <taxon>Ecdysozoa</taxon>
        <taxon>Arthropoda</taxon>
        <taxon>Crustacea</taxon>
        <taxon>Multicrustacea</taxon>
        <taxon>Malacostraca</taxon>
        <taxon>Eumalacostraca</taxon>
        <taxon>Eucarida</taxon>
        <taxon>Euphausiacea</taxon>
        <taxon>Euphausiidae</taxon>
        <taxon>Meganyctiphanes</taxon>
    </lineage>
</organism>
<evidence type="ECO:0000256" key="8">
    <source>
        <dbReference type="SAM" id="SignalP"/>
    </source>
</evidence>
<dbReference type="SUPFAM" id="SSF53254">
    <property type="entry name" value="Phosphoglycerate mutase-like"/>
    <property type="match status" value="1"/>
</dbReference>
<dbReference type="Proteomes" id="UP001497623">
    <property type="component" value="Unassembled WGS sequence"/>
</dbReference>
<dbReference type="InterPro" id="IPR050645">
    <property type="entry name" value="Histidine_acid_phosphatase"/>
</dbReference>